<evidence type="ECO:0000256" key="1">
    <source>
        <dbReference type="ARBA" id="ARBA00022603"/>
    </source>
</evidence>
<dbReference type="Pfam" id="PF08100">
    <property type="entry name" value="Dimerisation"/>
    <property type="match status" value="1"/>
</dbReference>
<keyword evidence="3" id="KW-0949">S-adenosyl-L-methionine</keyword>
<name>A0AA39UQ81_9AGAR</name>
<dbReference type="PANTHER" id="PTHR43712:SF2">
    <property type="entry name" value="O-METHYLTRANSFERASE CICE"/>
    <property type="match status" value="1"/>
</dbReference>
<dbReference type="AlphaFoldDB" id="A0AA39UQ81"/>
<proteinExistence type="predicted"/>
<organism evidence="6 7">
    <name type="scientific">Armillaria luteobubalina</name>
    <dbReference type="NCBI Taxonomy" id="153913"/>
    <lineage>
        <taxon>Eukaryota</taxon>
        <taxon>Fungi</taxon>
        <taxon>Dikarya</taxon>
        <taxon>Basidiomycota</taxon>
        <taxon>Agaricomycotina</taxon>
        <taxon>Agaricomycetes</taxon>
        <taxon>Agaricomycetidae</taxon>
        <taxon>Agaricales</taxon>
        <taxon>Marasmiineae</taxon>
        <taxon>Physalacriaceae</taxon>
        <taxon>Armillaria</taxon>
    </lineage>
</organism>
<comment type="caution">
    <text evidence="6">The sequence shown here is derived from an EMBL/GenBank/DDBJ whole genome shotgun (WGS) entry which is preliminary data.</text>
</comment>
<dbReference type="SUPFAM" id="SSF46785">
    <property type="entry name" value="Winged helix' DNA-binding domain"/>
    <property type="match status" value="1"/>
</dbReference>
<accession>A0AA39UQ81</accession>
<dbReference type="PANTHER" id="PTHR43712">
    <property type="entry name" value="PUTATIVE (AFU_ORTHOLOGUE AFUA_4G14580)-RELATED"/>
    <property type="match status" value="1"/>
</dbReference>
<evidence type="ECO:0000259" key="4">
    <source>
        <dbReference type="Pfam" id="PF00891"/>
    </source>
</evidence>
<dbReference type="Proteomes" id="UP001175228">
    <property type="component" value="Unassembled WGS sequence"/>
</dbReference>
<dbReference type="Gene3D" id="1.10.10.10">
    <property type="entry name" value="Winged helix-like DNA-binding domain superfamily/Winged helix DNA-binding domain"/>
    <property type="match status" value="1"/>
</dbReference>
<evidence type="ECO:0000256" key="2">
    <source>
        <dbReference type="ARBA" id="ARBA00022679"/>
    </source>
</evidence>
<dbReference type="Gene3D" id="3.40.50.150">
    <property type="entry name" value="Vaccinia Virus protein VP39"/>
    <property type="match status" value="1"/>
</dbReference>
<feature type="domain" description="O-methyltransferase dimerisation" evidence="5">
    <location>
        <begin position="84"/>
        <end position="154"/>
    </location>
</feature>
<evidence type="ECO:0000313" key="6">
    <source>
        <dbReference type="EMBL" id="KAK0498702.1"/>
    </source>
</evidence>
<protein>
    <submittedName>
        <fullName evidence="6">S-adenosyl-L-methionine-dependent methyltransferase</fullName>
    </submittedName>
</protein>
<dbReference type="SUPFAM" id="SSF53335">
    <property type="entry name" value="S-adenosyl-L-methionine-dependent methyltransferases"/>
    <property type="match status" value="1"/>
</dbReference>
<evidence type="ECO:0000256" key="3">
    <source>
        <dbReference type="ARBA" id="ARBA00022691"/>
    </source>
</evidence>
<dbReference type="EMBL" id="JAUEPU010000010">
    <property type="protein sequence ID" value="KAK0498702.1"/>
    <property type="molecule type" value="Genomic_DNA"/>
</dbReference>
<reference evidence="6" key="1">
    <citation type="submission" date="2023-06" db="EMBL/GenBank/DDBJ databases">
        <authorList>
            <consortium name="Lawrence Berkeley National Laboratory"/>
            <person name="Ahrendt S."/>
            <person name="Sahu N."/>
            <person name="Indic B."/>
            <person name="Wong-Bajracharya J."/>
            <person name="Merenyi Z."/>
            <person name="Ke H.-M."/>
            <person name="Monk M."/>
            <person name="Kocsube S."/>
            <person name="Drula E."/>
            <person name="Lipzen A."/>
            <person name="Balint B."/>
            <person name="Henrissat B."/>
            <person name="Andreopoulos B."/>
            <person name="Martin F.M."/>
            <person name="Harder C.B."/>
            <person name="Rigling D."/>
            <person name="Ford K.L."/>
            <person name="Foster G.D."/>
            <person name="Pangilinan J."/>
            <person name="Papanicolaou A."/>
            <person name="Barry K."/>
            <person name="LaButti K."/>
            <person name="Viragh M."/>
            <person name="Koriabine M."/>
            <person name="Yan M."/>
            <person name="Riley R."/>
            <person name="Champramary S."/>
            <person name="Plett K.L."/>
            <person name="Tsai I.J."/>
            <person name="Slot J."/>
            <person name="Sipos G."/>
            <person name="Plett J."/>
            <person name="Nagy L.G."/>
            <person name="Grigoriev I.V."/>
        </authorList>
    </citation>
    <scope>NUCLEOTIDE SEQUENCE</scope>
    <source>
        <strain evidence="6">HWK02</strain>
    </source>
</reference>
<dbReference type="InterPro" id="IPR001077">
    <property type="entry name" value="COMT_C"/>
</dbReference>
<dbReference type="InterPro" id="IPR012967">
    <property type="entry name" value="COMT_dimerisation"/>
</dbReference>
<dbReference type="GO" id="GO:0008171">
    <property type="term" value="F:O-methyltransferase activity"/>
    <property type="evidence" value="ECO:0007669"/>
    <property type="project" value="InterPro"/>
</dbReference>
<evidence type="ECO:0000313" key="7">
    <source>
        <dbReference type="Proteomes" id="UP001175228"/>
    </source>
</evidence>
<dbReference type="PROSITE" id="PS51683">
    <property type="entry name" value="SAM_OMT_II"/>
    <property type="match status" value="1"/>
</dbReference>
<feature type="domain" description="O-methyltransferase C-terminal" evidence="4">
    <location>
        <begin position="208"/>
        <end position="449"/>
    </location>
</feature>
<dbReference type="CDD" id="cd02440">
    <property type="entry name" value="AdoMet_MTases"/>
    <property type="match status" value="1"/>
</dbReference>
<sequence>MPSSLKLLSNLIAESVDKIEQRCEAQGVPFPELNDVLSFQSEAIRSDVDVAEAIEVIAAASAQLLATARAPIATLSVVAHQWDVPACLGAANDANVAEILRDAGPKGAHIDDIAKRNGMNAGRLGRVLRLLASHHIFRELSPDVFANNRISSLLDSKKPVEELEKNPQSKYTEMSLINTFVSWGAGEFFKGGACLSETLRDPVFGHSDEANHSAFNKAFKFDDVSFFEWMERPENKDVLSRFSLMMRATTDLLPDAAILNGFDFGSLPDAALVVDVAGGIGSMTMVLAKTFPKLNFVVEDRPQLTSDAVPYWKTNLPEALENGRVRLVAHDMFTPQPNLGSPVDVFVLRGILHDWADSYGIRLLSQLRAAAGPKTKLVVIEILLQPPCHDPETSTIKGCESRTVPEPLLANMGAANSVDYSMDMMMMGFGNGQERTLRHYVTIMSKTGWEIKEVIHIGSLRPHLIAVPV</sequence>
<dbReference type="InterPro" id="IPR036390">
    <property type="entry name" value="WH_DNA-bd_sf"/>
</dbReference>
<gene>
    <name evidence="6" type="ORF">EDD18DRAFT_47076</name>
</gene>
<keyword evidence="1 6" id="KW-0489">Methyltransferase</keyword>
<evidence type="ECO:0000259" key="5">
    <source>
        <dbReference type="Pfam" id="PF08100"/>
    </source>
</evidence>
<dbReference type="InterPro" id="IPR029063">
    <property type="entry name" value="SAM-dependent_MTases_sf"/>
</dbReference>
<keyword evidence="7" id="KW-1185">Reference proteome</keyword>
<dbReference type="GO" id="GO:0032259">
    <property type="term" value="P:methylation"/>
    <property type="evidence" value="ECO:0007669"/>
    <property type="project" value="UniProtKB-KW"/>
</dbReference>
<dbReference type="InterPro" id="IPR036388">
    <property type="entry name" value="WH-like_DNA-bd_sf"/>
</dbReference>
<dbReference type="InterPro" id="IPR016461">
    <property type="entry name" value="COMT-like"/>
</dbReference>
<keyword evidence="2" id="KW-0808">Transferase</keyword>
<dbReference type="Pfam" id="PF00891">
    <property type="entry name" value="Methyltransf_2"/>
    <property type="match status" value="1"/>
</dbReference>